<accession>A0A4Y2B0D0</accession>
<dbReference type="AlphaFoldDB" id="A0A4Y2B0D0"/>
<comment type="caution">
    <text evidence="2">The sequence shown here is derived from an EMBL/GenBank/DDBJ whole genome shotgun (WGS) entry which is preliminary data.</text>
</comment>
<evidence type="ECO:0000256" key="1">
    <source>
        <dbReference type="SAM" id="MobiDB-lite"/>
    </source>
</evidence>
<organism evidence="2 3">
    <name type="scientific">Araneus ventricosus</name>
    <name type="common">Orbweaver spider</name>
    <name type="synonym">Epeira ventricosa</name>
    <dbReference type="NCBI Taxonomy" id="182803"/>
    <lineage>
        <taxon>Eukaryota</taxon>
        <taxon>Metazoa</taxon>
        <taxon>Ecdysozoa</taxon>
        <taxon>Arthropoda</taxon>
        <taxon>Chelicerata</taxon>
        <taxon>Arachnida</taxon>
        <taxon>Araneae</taxon>
        <taxon>Araneomorphae</taxon>
        <taxon>Entelegynae</taxon>
        <taxon>Araneoidea</taxon>
        <taxon>Araneidae</taxon>
        <taxon>Araneus</taxon>
    </lineage>
</organism>
<feature type="region of interest" description="Disordered" evidence="1">
    <location>
        <begin position="78"/>
        <end position="102"/>
    </location>
</feature>
<evidence type="ECO:0000313" key="3">
    <source>
        <dbReference type="Proteomes" id="UP000499080"/>
    </source>
</evidence>
<gene>
    <name evidence="2" type="ORF">AVEN_42175_1</name>
</gene>
<reference evidence="2 3" key="1">
    <citation type="journal article" date="2019" name="Sci. Rep.">
        <title>Orb-weaving spider Araneus ventricosus genome elucidates the spidroin gene catalogue.</title>
        <authorList>
            <person name="Kono N."/>
            <person name="Nakamura H."/>
            <person name="Ohtoshi R."/>
            <person name="Moran D.A.P."/>
            <person name="Shinohara A."/>
            <person name="Yoshida Y."/>
            <person name="Fujiwara M."/>
            <person name="Mori M."/>
            <person name="Tomita M."/>
            <person name="Arakawa K."/>
        </authorList>
    </citation>
    <scope>NUCLEOTIDE SEQUENCE [LARGE SCALE GENOMIC DNA]</scope>
</reference>
<proteinExistence type="predicted"/>
<dbReference type="EMBL" id="BGPR01000040">
    <property type="protein sequence ID" value="GBL84899.1"/>
    <property type="molecule type" value="Genomic_DNA"/>
</dbReference>
<dbReference type="Proteomes" id="UP000499080">
    <property type="component" value="Unassembled WGS sequence"/>
</dbReference>
<evidence type="ECO:0000313" key="2">
    <source>
        <dbReference type="EMBL" id="GBL84899.1"/>
    </source>
</evidence>
<sequence>MKYCMWSSHQKCWSVSNFRPWLSSGKISGLGGERFQVRNPIPPKIRRACGHGARKVIRRGSNVFPLVRFGSYERGVPVQVSSSSSDSDSKLRDPSPNSLRVASKRDVNITKLKQYQILDEIRER</sequence>
<name>A0A4Y2B0D0_ARAVE</name>
<keyword evidence="3" id="KW-1185">Reference proteome</keyword>
<protein>
    <submittedName>
        <fullName evidence="2">Uncharacterized protein</fullName>
    </submittedName>
</protein>